<evidence type="ECO:0000313" key="2">
    <source>
        <dbReference type="Proteomes" id="UP000828941"/>
    </source>
</evidence>
<comment type="caution">
    <text evidence="1">The sequence shown here is derived from an EMBL/GenBank/DDBJ whole genome shotgun (WGS) entry which is preliminary data.</text>
</comment>
<name>A0ACB9KFY7_BAUVA</name>
<protein>
    <submittedName>
        <fullName evidence="1">Uncharacterized protein</fullName>
    </submittedName>
</protein>
<dbReference type="EMBL" id="CM039439">
    <property type="protein sequence ID" value="KAI4296081.1"/>
    <property type="molecule type" value="Genomic_DNA"/>
</dbReference>
<organism evidence="1 2">
    <name type="scientific">Bauhinia variegata</name>
    <name type="common">Purple orchid tree</name>
    <name type="synonym">Phanera variegata</name>
    <dbReference type="NCBI Taxonomy" id="167791"/>
    <lineage>
        <taxon>Eukaryota</taxon>
        <taxon>Viridiplantae</taxon>
        <taxon>Streptophyta</taxon>
        <taxon>Embryophyta</taxon>
        <taxon>Tracheophyta</taxon>
        <taxon>Spermatophyta</taxon>
        <taxon>Magnoliopsida</taxon>
        <taxon>eudicotyledons</taxon>
        <taxon>Gunneridae</taxon>
        <taxon>Pentapetalae</taxon>
        <taxon>rosids</taxon>
        <taxon>fabids</taxon>
        <taxon>Fabales</taxon>
        <taxon>Fabaceae</taxon>
        <taxon>Cercidoideae</taxon>
        <taxon>Cercideae</taxon>
        <taxon>Bauhiniinae</taxon>
        <taxon>Bauhinia</taxon>
    </lineage>
</organism>
<reference evidence="1 2" key="1">
    <citation type="journal article" date="2022" name="DNA Res.">
        <title>Chromosomal-level genome assembly of the orchid tree Bauhinia variegata (Leguminosae; Cercidoideae) supports the allotetraploid origin hypothesis of Bauhinia.</title>
        <authorList>
            <person name="Zhong Y."/>
            <person name="Chen Y."/>
            <person name="Zheng D."/>
            <person name="Pang J."/>
            <person name="Liu Y."/>
            <person name="Luo S."/>
            <person name="Meng S."/>
            <person name="Qian L."/>
            <person name="Wei D."/>
            <person name="Dai S."/>
            <person name="Zhou R."/>
        </authorList>
    </citation>
    <scope>NUCLEOTIDE SEQUENCE [LARGE SCALE GENOMIC DNA]</scope>
    <source>
        <strain evidence="1">BV-YZ2020</strain>
    </source>
</reference>
<proteinExistence type="predicted"/>
<evidence type="ECO:0000313" key="1">
    <source>
        <dbReference type="EMBL" id="KAI4296081.1"/>
    </source>
</evidence>
<sequence>MWSRKHSVFLLTCILFSMFQAHTFAEKKPYIVYLGSHAHGPEVTDAHFDRVTDSHYDFLSSFLGSYEKAKEAIFDSYQRHINGFAAMLEEEEASGIRKHPGVVSVFLNRARKLHTTHSWEFMLQEKDGAIKPSSLLSKAKLGEDVIIANLDTGVWPESPSFNDEGMGPIPSRWKGICDQGKDGTPFRCNRKLIGARYFNKGYGQYVSPLPAKFKSPRDTEGHGSHTLSTVGGNFVRGASVFGFGNGTAHGGSPRARVAAYKVCWPVVNHAGGCYDSDIMQAIDMAIHDGVDVLSVSLGGEPAEFFEDGIAIGAFHAFRHGINVVMSGGNSGPTPGTITNVAPWVITVAASTIDREFDSIVELKNGEKFKGTSLSGAMPEKKFYPLITAAQAQAANNTNNYNASICIPGTLDPEKIKGKILVCTRGVSPRVEKGFVAAQAGAAGMILCNDKLSNNELISDPHMVPASQLSYSDCLALFSYIYSTKNPLGYIMPPITKFQTKPSPFMASFSSRGPNSVTPELLKPDITAPGVNIIAAFTEAISPTEEEYDTRRVPFLTMSGTSMSCPHVAGIVGLLKSLHPEWSSAAIKSAIMTTARTRDNTVHPMLDGDFTTATPFAYGAGHIRPNRAMDPGLVYDLTVHDYLNFLCATGYNKTHMAYFIKRPYPCPKSANILDFNYPSITIPELYGSVTVTRKLKNVGSAGTYVASTRAPKGISITLKPNTLKFHKIGEEKSFKMTISVDEPRLKTAFAGLTWSDGKHNVRSPIVIGGIRD</sequence>
<keyword evidence="2" id="KW-1185">Reference proteome</keyword>
<gene>
    <name evidence="1" type="ORF">L6164_036070</name>
</gene>
<accession>A0ACB9KFY7</accession>
<dbReference type="Proteomes" id="UP000828941">
    <property type="component" value="Chromosome 14"/>
</dbReference>